<name>A0A0C3GLD0_OIDMZ</name>
<reference evidence="2" key="2">
    <citation type="submission" date="2015-01" db="EMBL/GenBank/DDBJ databases">
        <title>Evolutionary Origins and Diversification of the Mycorrhizal Mutualists.</title>
        <authorList>
            <consortium name="DOE Joint Genome Institute"/>
            <consortium name="Mycorrhizal Genomics Consortium"/>
            <person name="Kohler A."/>
            <person name="Kuo A."/>
            <person name="Nagy L.G."/>
            <person name="Floudas D."/>
            <person name="Copeland A."/>
            <person name="Barry K.W."/>
            <person name="Cichocki N."/>
            <person name="Veneault-Fourrey C."/>
            <person name="LaButti K."/>
            <person name="Lindquist E.A."/>
            <person name="Lipzen A."/>
            <person name="Lundell T."/>
            <person name="Morin E."/>
            <person name="Murat C."/>
            <person name="Riley R."/>
            <person name="Ohm R."/>
            <person name="Sun H."/>
            <person name="Tunlid A."/>
            <person name="Henrissat B."/>
            <person name="Grigoriev I.V."/>
            <person name="Hibbett D.S."/>
            <person name="Martin F."/>
        </authorList>
    </citation>
    <scope>NUCLEOTIDE SEQUENCE [LARGE SCALE GENOMIC DNA]</scope>
    <source>
        <strain evidence="2">Zn</strain>
    </source>
</reference>
<sequence length="65" mass="7503">MHKNQFPDHPEIDDIVFGAFIRNMAFATIYGTSPYTPKKLADHCFGFMYDIKMGLLTPVEYDDQV</sequence>
<keyword evidence="2" id="KW-1185">Reference proteome</keyword>
<dbReference type="AlphaFoldDB" id="A0A0C3GLD0"/>
<proteinExistence type="predicted"/>
<organism evidence="1 2">
    <name type="scientific">Oidiodendron maius (strain Zn)</name>
    <dbReference type="NCBI Taxonomy" id="913774"/>
    <lineage>
        <taxon>Eukaryota</taxon>
        <taxon>Fungi</taxon>
        <taxon>Dikarya</taxon>
        <taxon>Ascomycota</taxon>
        <taxon>Pezizomycotina</taxon>
        <taxon>Leotiomycetes</taxon>
        <taxon>Leotiomycetes incertae sedis</taxon>
        <taxon>Myxotrichaceae</taxon>
        <taxon>Oidiodendron</taxon>
    </lineage>
</organism>
<dbReference type="EMBL" id="KN832883">
    <property type="protein sequence ID" value="KIM96935.1"/>
    <property type="molecule type" value="Genomic_DNA"/>
</dbReference>
<dbReference type="InParanoid" id="A0A0C3GLD0"/>
<gene>
    <name evidence="1" type="ORF">OIDMADRAFT_58484</name>
</gene>
<protein>
    <submittedName>
        <fullName evidence="1">Uncharacterized protein</fullName>
    </submittedName>
</protein>
<evidence type="ECO:0000313" key="1">
    <source>
        <dbReference type="EMBL" id="KIM96935.1"/>
    </source>
</evidence>
<evidence type="ECO:0000313" key="2">
    <source>
        <dbReference type="Proteomes" id="UP000054321"/>
    </source>
</evidence>
<dbReference type="HOGENOM" id="CLU_2850292_0_0_1"/>
<dbReference type="Proteomes" id="UP000054321">
    <property type="component" value="Unassembled WGS sequence"/>
</dbReference>
<accession>A0A0C3GLD0</accession>
<dbReference type="OrthoDB" id="10248475at2759"/>
<reference evidence="1 2" key="1">
    <citation type="submission" date="2014-04" db="EMBL/GenBank/DDBJ databases">
        <authorList>
            <consortium name="DOE Joint Genome Institute"/>
            <person name="Kuo A."/>
            <person name="Martino E."/>
            <person name="Perotto S."/>
            <person name="Kohler A."/>
            <person name="Nagy L.G."/>
            <person name="Floudas D."/>
            <person name="Copeland A."/>
            <person name="Barry K.W."/>
            <person name="Cichocki N."/>
            <person name="Veneault-Fourrey C."/>
            <person name="LaButti K."/>
            <person name="Lindquist E.A."/>
            <person name="Lipzen A."/>
            <person name="Lundell T."/>
            <person name="Morin E."/>
            <person name="Murat C."/>
            <person name="Sun H."/>
            <person name="Tunlid A."/>
            <person name="Henrissat B."/>
            <person name="Grigoriev I.V."/>
            <person name="Hibbett D.S."/>
            <person name="Martin F."/>
            <person name="Nordberg H.P."/>
            <person name="Cantor M.N."/>
            <person name="Hua S.X."/>
        </authorList>
    </citation>
    <scope>NUCLEOTIDE SEQUENCE [LARGE SCALE GENOMIC DNA]</scope>
    <source>
        <strain evidence="1 2">Zn</strain>
    </source>
</reference>